<evidence type="ECO:0000256" key="16">
    <source>
        <dbReference type="ARBA" id="ARBA00022840"/>
    </source>
</evidence>
<keyword evidence="16 24" id="KW-0067">ATP-binding</keyword>
<evidence type="ECO:0000256" key="7">
    <source>
        <dbReference type="ARBA" id="ARBA00022490"/>
    </source>
</evidence>
<evidence type="ECO:0000256" key="3">
    <source>
        <dbReference type="ARBA" id="ARBA00004123"/>
    </source>
</evidence>
<proteinExistence type="inferred from homology"/>
<evidence type="ECO:0000256" key="8">
    <source>
        <dbReference type="ARBA" id="ARBA00022527"/>
    </source>
</evidence>
<feature type="non-terminal residue" evidence="27">
    <location>
        <position position="1"/>
    </location>
</feature>
<dbReference type="EC" id="2.7.11.1" evidence="6"/>
<dbReference type="InterPro" id="IPR017441">
    <property type="entry name" value="Protein_kinase_ATP_BS"/>
</dbReference>
<dbReference type="EMBL" id="VZRL01000641">
    <property type="protein sequence ID" value="NWV17325.1"/>
    <property type="molecule type" value="Genomic_DNA"/>
</dbReference>
<dbReference type="FunFam" id="1.10.510.10:FF:000245">
    <property type="entry name" value="serine/threonine-protein kinase STK11"/>
    <property type="match status" value="1"/>
</dbReference>
<evidence type="ECO:0000256" key="9">
    <source>
        <dbReference type="ARBA" id="ARBA00022553"/>
    </source>
</evidence>
<dbReference type="GO" id="GO:0046872">
    <property type="term" value="F:metal ion binding"/>
    <property type="evidence" value="ECO:0007669"/>
    <property type="project" value="UniProtKB-KW"/>
</dbReference>
<dbReference type="PANTHER" id="PTHR24346:SF94">
    <property type="entry name" value="NON-SPECIFIC SERINE_THREONINE PROTEIN KINASE"/>
    <property type="match status" value="1"/>
</dbReference>
<dbReference type="Proteomes" id="UP000571324">
    <property type="component" value="Unassembled WGS sequence"/>
</dbReference>
<dbReference type="GO" id="GO:0006974">
    <property type="term" value="P:DNA damage response"/>
    <property type="evidence" value="ECO:0007669"/>
    <property type="project" value="UniProtKB-KW"/>
</dbReference>
<comment type="catalytic activity">
    <reaction evidence="21">
        <text>L-threonyl-[protein] + ATP = O-phospho-L-threonyl-[protein] + ADP + H(+)</text>
        <dbReference type="Rhea" id="RHEA:46608"/>
        <dbReference type="Rhea" id="RHEA-COMP:11060"/>
        <dbReference type="Rhea" id="RHEA-COMP:11605"/>
        <dbReference type="ChEBI" id="CHEBI:15378"/>
        <dbReference type="ChEBI" id="CHEBI:30013"/>
        <dbReference type="ChEBI" id="CHEBI:30616"/>
        <dbReference type="ChEBI" id="CHEBI:61977"/>
        <dbReference type="ChEBI" id="CHEBI:456216"/>
        <dbReference type="EC" id="2.7.11.1"/>
    </reaction>
</comment>
<feature type="binding site" evidence="24">
    <location>
        <position position="80"/>
    </location>
    <ligand>
        <name>ATP</name>
        <dbReference type="ChEBI" id="CHEBI:30616"/>
    </ligand>
</feature>
<dbReference type="GO" id="GO:0030295">
    <property type="term" value="F:protein kinase activator activity"/>
    <property type="evidence" value="ECO:0007669"/>
    <property type="project" value="InterPro"/>
</dbReference>
<comment type="caution">
    <text evidence="27">The sequence shown here is derived from an EMBL/GenBank/DDBJ whole genome shotgun (WGS) entry which is preliminary data.</text>
</comment>
<dbReference type="CDD" id="cd14119">
    <property type="entry name" value="STKc_LKB1"/>
    <property type="match status" value="1"/>
</dbReference>
<evidence type="ECO:0000256" key="13">
    <source>
        <dbReference type="ARBA" id="ARBA00022741"/>
    </source>
</evidence>
<dbReference type="PANTHER" id="PTHR24346">
    <property type="entry name" value="MAP/MICROTUBULE AFFINITY-REGULATING KINASE"/>
    <property type="match status" value="1"/>
</dbReference>
<dbReference type="GO" id="GO:0042593">
    <property type="term" value="P:glucose homeostasis"/>
    <property type="evidence" value="ECO:0007669"/>
    <property type="project" value="InterPro"/>
</dbReference>
<dbReference type="PROSITE" id="PS50011">
    <property type="entry name" value="PROTEIN_KINASE_DOM"/>
    <property type="match status" value="1"/>
</dbReference>
<evidence type="ECO:0000256" key="6">
    <source>
        <dbReference type="ARBA" id="ARBA00012513"/>
    </source>
</evidence>
<keyword evidence="15 27" id="KW-0418">Kinase</keyword>
<dbReference type="GO" id="GO:0005634">
    <property type="term" value="C:nucleus"/>
    <property type="evidence" value="ECO:0007669"/>
    <property type="project" value="UniProtKB-SubCell"/>
</dbReference>
<dbReference type="GO" id="GO:0035556">
    <property type="term" value="P:intracellular signal transduction"/>
    <property type="evidence" value="ECO:0007669"/>
    <property type="project" value="TreeGrafter"/>
</dbReference>
<evidence type="ECO:0000256" key="18">
    <source>
        <dbReference type="ARBA" id="ARBA00023211"/>
    </source>
</evidence>
<evidence type="ECO:0000256" key="1">
    <source>
        <dbReference type="ARBA" id="ARBA00001936"/>
    </source>
</evidence>
<keyword evidence="9" id="KW-0597">Phosphoprotein</keyword>
<evidence type="ECO:0000256" key="14">
    <source>
        <dbReference type="ARBA" id="ARBA00022763"/>
    </source>
</evidence>
<evidence type="ECO:0000256" key="15">
    <source>
        <dbReference type="ARBA" id="ARBA00022777"/>
    </source>
</evidence>
<comment type="catalytic activity">
    <reaction evidence="22">
        <text>L-seryl-[protein] + ATP = O-phospho-L-seryl-[protein] + ADP + H(+)</text>
        <dbReference type="Rhea" id="RHEA:17989"/>
        <dbReference type="Rhea" id="RHEA-COMP:9863"/>
        <dbReference type="Rhea" id="RHEA-COMP:11604"/>
        <dbReference type="ChEBI" id="CHEBI:15378"/>
        <dbReference type="ChEBI" id="CHEBI:29999"/>
        <dbReference type="ChEBI" id="CHEBI:30616"/>
        <dbReference type="ChEBI" id="CHEBI:83421"/>
        <dbReference type="ChEBI" id="CHEBI:456216"/>
        <dbReference type="EC" id="2.7.11.1"/>
    </reaction>
</comment>
<dbReference type="PROSITE" id="PS00108">
    <property type="entry name" value="PROTEIN_KINASE_ST"/>
    <property type="match status" value="1"/>
</dbReference>
<dbReference type="SUPFAM" id="SSF56112">
    <property type="entry name" value="Protein kinase-like (PK-like)"/>
    <property type="match status" value="1"/>
</dbReference>
<evidence type="ECO:0000256" key="11">
    <source>
        <dbReference type="ARBA" id="ARBA00022703"/>
    </source>
</evidence>
<name>A0A7K6CTL5_9PASS</name>
<keyword evidence="8 25" id="KW-0723">Serine/threonine-protein kinase</keyword>
<dbReference type="Gene3D" id="3.30.200.20">
    <property type="entry name" value="Phosphorylase Kinase, domain 1"/>
    <property type="match status" value="1"/>
</dbReference>
<comment type="subcellular location">
    <subcellularLocation>
        <location evidence="4">Cytoplasm</location>
    </subcellularLocation>
    <subcellularLocation>
        <location evidence="3">Nucleus</location>
    </subcellularLocation>
</comment>
<dbReference type="Pfam" id="PF00069">
    <property type="entry name" value="Pkinase"/>
    <property type="match status" value="1"/>
</dbReference>
<dbReference type="Gene3D" id="1.10.510.10">
    <property type="entry name" value="Transferase(Phosphotransferase) domain 1"/>
    <property type="match status" value="1"/>
</dbReference>
<dbReference type="AlphaFoldDB" id="A0A7K6CTL5"/>
<dbReference type="OrthoDB" id="68483at2759"/>
<evidence type="ECO:0000256" key="2">
    <source>
        <dbReference type="ARBA" id="ARBA00001946"/>
    </source>
</evidence>
<dbReference type="InterPro" id="IPR008271">
    <property type="entry name" value="Ser/Thr_kinase_AS"/>
</dbReference>
<evidence type="ECO:0000256" key="4">
    <source>
        <dbReference type="ARBA" id="ARBA00004496"/>
    </source>
</evidence>
<keyword evidence="10" id="KW-0808">Transferase</keyword>
<evidence type="ECO:0000256" key="24">
    <source>
        <dbReference type="PROSITE-ProRule" id="PRU10141"/>
    </source>
</evidence>
<keyword evidence="13 24" id="KW-0547">Nucleotide-binding</keyword>
<evidence type="ECO:0000256" key="19">
    <source>
        <dbReference type="ARBA" id="ARBA00023242"/>
    </source>
</evidence>
<feature type="domain" description="Protein kinase" evidence="26">
    <location>
        <begin position="51"/>
        <end position="325"/>
    </location>
</feature>
<keyword evidence="28" id="KW-1185">Reference proteome</keyword>
<dbReference type="GO" id="GO:0006915">
    <property type="term" value="P:apoptotic process"/>
    <property type="evidence" value="ECO:0007669"/>
    <property type="project" value="UniProtKB-KW"/>
</dbReference>
<dbReference type="SMART" id="SM00220">
    <property type="entry name" value="S_TKc"/>
    <property type="match status" value="1"/>
</dbReference>
<comment type="similarity">
    <text evidence="5">Belongs to the protein kinase superfamily. CAMK Ser/Thr protein kinase family. LKB1 subfamily.</text>
</comment>
<evidence type="ECO:0000256" key="22">
    <source>
        <dbReference type="ARBA" id="ARBA00048679"/>
    </source>
</evidence>
<accession>A0A7K6CTL5</accession>
<dbReference type="InterPro" id="IPR039154">
    <property type="entry name" value="LKB1_c"/>
</dbReference>
<reference evidence="27 28" key="1">
    <citation type="submission" date="2019-09" db="EMBL/GenBank/DDBJ databases">
        <title>Bird 10,000 Genomes (B10K) Project - Family phase.</title>
        <authorList>
            <person name="Zhang G."/>
        </authorList>
    </citation>
    <scope>NUCLEOTIDE SEQUENCE [LARGE SCALE GENOMIC DNA]</scope>
    <source>
        <strain evidence="27">B10K-DU-029-52</strain>
    </source>
</reference>
<dbReference type="PROSITE" id="PS00107">
    <property type="entry name" value="PROTEIN_KINASE_ATP"/>
    <property type="match status" value="1"/>
</dbReference>
<evidence type="ECO:0000256" key="20">
    <source>
        <dbReference type="ARBA" id="ARBA00023306"/>
    </source>
</evidence>
<evidence type="ECO:0000256" key="25">
    <source>
        <dbReference type="RuleBase" id="RU000304"/>
    </source>
</evidence>
<dbReference type="GO" id="GO:0005737">
    <property type="term" value="C:cytoplasm"/>
    <property type="evidence" value="ECO:0007669"/>
    <property type="project" value="UniProtKB-SubCell"/>
</dbReference>
<keyword evidence="18" id="KW-0464">Manganese</keyword>
<comment type="cofactor">
    <cofactor evidence="2">
        <name>Mg(2+)</name>
        <dbReference type="ChEBI" id="CHEBI:18420"/>
    </cofactor>
</comment>
<keyword evidence="20" id="KW-0131">Cell cycle</keyword>
<evidence type="ECO:0000256" key="21">
    <source>
        <dbReference type="ARBA" id="ARBA00047899"/>
    </source>
</evidence>
<sequence>SRMDLQEPQQLGMFAESELMSVGMDTFIHRIDSTEVIYQPRRKRAKLIGKYLMGDLLGEGSYGKVKEMLDSETLCRRAVKILKKKKLRRIPNGEANVKKEIQLLRRLRHKNVIQLVDVLYNEEKQKIYPFAQGCFLNSTLTYMVMEYCVCGMQEMLDSVPEKRFPVFQAHGYFCQLIDGLEYLHSQGIVHKDIKPGNLLLTTNGTLKISDLGVAEALHPFAEDDTCRTSQGSPAFQPPEIANGLDTFSGFKVDIWSAGVTLYNITTGLYPFEGDNIYKLFENIGKGDYTIPEDCGPPLSDLLRGMLEYDPAKRFSIQQIRQHNWFRKKHAQAEALVPIPPSPETKDRWRSMTAVPYLEDLHGYNEEEDDDLYDIEDDIIYTQDFTVPGR</sequence>
<evidence type="ECO:0000256" key="17">
    <source>
        <dbReference type="ARBA" id="ARBA00022842"/>
    </source>
</evidence>
<evidence type="ECO:0000256" key="10">
    <source>
        <dbReference type="ARBA" id="ARBA00022679"/>
    </source>
</evidence>
<comment type="cofactor">
    <cofactor evidence="1">
        <name>Mn(2+)</name>
        <dbReference type="ChEBI" id="CHEBI:29035"/>
    </cofactor>
</comment>
<evidence type="ECO:0000256" key="12">
    <source>
        <dbReference type="ARBA" id="ARBA00022723"/>
    </source>
</evidence>
<evidence type="ECO:0000313" key="28">
    <source>
        <dbReference type="Proteomes" id="UP000571324"/>
    </source>
</evidence>
<organism evidence="27 28">
    <name type="scientific">Origma solitaria</name>
    <dbReference type="NCBI Taxonomy" id="720586"/>
    <lineage>
        <taxon>Eukaryota</taxon>
        <taxon>Metazoa</taxon>
        <taxon>Chordata</taxon>
        <taxon>Craniata</taxon>
        <taxon>Vertebrata</taxon>
        <taxon>Euteleostomi</taxon>
        <taxon>Archelosauria</taxon>
        <taxon>Archosauria</taxon>
        <taxon>Dinosauria</taxon>
        <taxon>Saurischia</taxon>
        <taxon>Theropoda</taxon>
        <taxon>Coelurosauria</taxon>
        <taxon>Aves</taxon>
        <taxon>Neognathae</taxon>
        <taxon>Neoaves</taxon>
        <taxon>Telluraves</taxon>
        <taxon>Australaves</taxon>
        <taxon>Passeriformes</taxon>
        <taxon>Meliphagoidea</taxon>
        <taxon>Acanthizidae</taxon>
        <taxon>Origma</taxon>
    </lineage>
</organism>
<evidence type="ECO:0000256" key="23">
    <source>
        <dbReference type="ARBA" id="ARBA00068788"/>
    </source>
</evidence>
<protein>
    <recommendedName>
        <fullName evidence="23">Serine/threonine-protein kinase STK11</fullName>
        <ecNumber evidence="6">2.7.11.1</ecNumber>
    </recommendedName>
</protein>
<keyword evidence="19" id="KW-0539">Nucleus</keyword>
<keyword evidence="7" id="KW-0963">Cytoplasm</keyword>
<dbReference type="InterPro" id="IPR000719">
    <property type="entry name" value="Prot_kinase_dom"/>
</dbReference>
<feature type="non-terminal residue" evidence="27">
    <location>
        <position position="389"/>
    </location>
</feature>
<dbReference type="GO" id="GO:0030010">
    <property type="term" value="P:establishment of cell polarity"/>
    <property type="evidence" value="ECO:0007669"/>
    <property type="project" value="InterPro"/>
</dbReference>
<dbReference type="GO" id="GO:0001558">
    <property type="term" value="P:regulation of cell growth"/>
    <property type="evidence" value="ECO:0007669"/>
    <property type="project" value="InterPro"/>
</dbReference>
<dbReference type="GO" id="GO:0004674">
    <property type="term" value="F:protein serine/threonine kinase activity"/>
    <property type="evidence" value="ECO:0007669"/>
    <property type="project" value="UniProtKB-KW"/>
</dbReference>
<keyword evidence="11" id="KW-0053">Apoptosis</keyword>
<dbReference type="GO" id="GO:0005524">
    <property type="term" value="F:ATP binding"/>
    <property type="evidence" value="ECO:0007669"/>
    <property type="project" value="UniProtKB-UniRule"/>
</dbReference>
<keyword evidence="17" id="KW-0460">Magnesium</keyword>
<dbReference type="FunFam" id="3.30.200.20:FF:000235">
    <property type="entry name" value="serine/threonine-protein kinase STK11"/>
    <property type="match status" value="1"/>
</dbReference>
<evidence type="ECO:0000259" key="26">
    <source>
        <dbReference type="PROSITE" id="PS50011"/>
    </source>
</evidence>
<evidence type="ECO:0000256" key="5">
    <source>
        <dbReference type="ARBA" id="ARBA00009985"/>
    </source>
</evidence>
<evidence type="ECO:0000313" key="27">
    <source>
        <dbReference type="EMBL" id="NWV17325.1"/>
    </source>
</evidence>
<keyword evidence="14" id="KW-0227">DNA damage</keyword>
<gene>
    <name evidence="27" type="primary">Stk11</name>
    <name evidence="27" type="ORF">ORISOL_R05387</name>
</gene>
<dbReference type="InterPro" id="IPR011009">
    <property type="entry name" value="Kinase-like_dom_sf"/>
</dbReference>
<keyword evidence="12" id="KW-0479">Metal-binding</keyword>